<dbReference type="Proteomes" id="UP000516148">
    <property type="component" value="Chromosome"/>
</dbReference>
<evidence type="ECO:0000313" key="2">
    <source>
        <dbReference type="Proteomes" id="UP000516148"/>
    </source>
</evidence>
<accession>A0A7H0LPC2</accession>
<dbReference type="RefSeq" id="WP_187763807.1">
    <property type="nucleotide sequence ID" value="NZ_CP061038.1"/>
</dbReference>
<reference evidence="1 2" key="1">
    <citation type="submission" date="2020-09" db="EMBL/GenBank/DDBJ databases">
        <title>Sphingomonas sp., a new species isolated from pork steak.</title>
        <authorList>
            <person name="Heidler von Heilborn D."/>
        </authorList>
    </citation>
    <scope>NUCLEOTIDE SEQUENCE [LARGE SCALE GENOMIC DNA]</scope>
    <source>
        <strain evidence="2">S8-3T</strain>
    </source>
</reference>
<gene>
    <name evidence="1" type="ORF">H3Z74_10535</name>
</gene>
<protein>
    <submittedName>
        <fullName evidence="1">Uncharacterized protein</fullName>
    </submittedName>
</protein>
<organism evidence="1 2">
    <name type="scientific">Sphingomonas alpina</name>
    <dbReference type="NCBI Taxonomy" id="653931"/>
    <lineage>
        <taxon>Bacteria</taxon>
        <taxon>Pseudomonadati</taxon>
        <taxon>Pseudomonadota</taxon>
        <taxon>Alphaproteobacteria</taxon>
        <taxon>Sphingomonadales</taxon>
        <taxon>Sphingomonadaceae</taxon>
        <taxon>Sphingomonas</taxon>
    </lineage>
</organism>
<name>A0A7H0LPC2_9SPHN</name>
<dbReference type="AlphaFoldDB" id="A0A7H0LPC2"/>
<dbReference type="EMBL" id="CP061038">
    <property type="protein sequence ID" value="QNQ11525.1"/>
    <property type="molecule type" value="Genomic_DNA"/>
</dbReference>
<keyword evidence="2" id="KW-1185">Reference proteome</keyword>
<dbReference type="KEGG" id="spap:H3Z74_10535"/>
<sequence>MESNLHYYARRAMQEHAAARTAVTAEARSRRLALAQQFQAKLEALNA</sequence>
<proteinExistence type="predicted"/>
<evidence type="ECO:0000313" key="1">
    <source>
        <dbReference type="EMBL" id="QNQ11525.1"/>
    </source>
</evidence>